<dbReference type="EMBL" id="BPVZ01000019">
    <property type="protein sequence ID" value="GKV02827.1"/>
    <property type="molecule type" value="Genomic_DNA"/>
</dbReference>
<proteinExistence type="predicted"/>
<comment type="caution">
    <text evidence="1">The sequence shown here is derived from an EMBL/GenBank/DDBJ whole genome shotgun (WGS) entry which is preliminary data.</text>
</comment>
<dbReference type="Proteomes" id="UP001054252">
    <property type="component" value="Unassembled WGS sequence"/>
</dbReference>
<name>A0AAV5ILM8_9ROSI</name>
<keyword evidence="2" id="KW-1185">Reference proteome</keyword>
<dbReference type="AlphaFoldDB" id="A0AAV5ILM8"/>
<protein>
    <submittedName>
        <fullName evidence="1">Uncharacterized protein</fullName>
    </submittedName>
</protein>
<accession>A0AAV5ILM8</accession>
<gene>
    <name evidence="1" type="ORF">SLEP1_g15216</name>
</gene>
<evidence type="ECO:0000313" key="2">
    <source>
        <dbReference type="Proteomes" id="UP001054252"/>
    </source>
</evidence>
<sequence>MENPVRLVSVLANLWEWSYCSRQGYCSPILFTPRGPTINGDLSD</sequence>
<evidence type="ECO:0000313" key="1">
    <source>
        <dbReference type="EMBL" id="GKV02827.1"/>
    </source>
</evidence>
<organism evidence="1 2">
    <name type="scientific">Rubroshorea leprosula</name>
    <dbReference type="NCBI Taxonomy" id="152421"/>
    <lineage>
        <taxon>Eukaryota</taxon>
        <taxon>Viridiplantae</taxon>
        <taxon>Streptophyta</taxon>
        <taxon>Embryophyta</taxon>
        <taxon>Tracheophyta</taxon>
        <taxon>Spermatophyta</taxon>
        <taxon>Magnoliopsida</taxon>
        <taxon>eudicotyledons</taxon>
        <taxon>Gunneridae</taxon>
        <taxon>Pentapetalae</taxon>
        <taxon>rosids</taxon>
        <taxon>malvids</taxon>
        <taxon>Malvales</taxon>
        <taxon>Dipterocarpaceae</taxon>
        <taxon>Rubroshorea</taxon>
    </lineage>
</organism>
<reference evidence="1 2" key="1">
    <citation type="journal article" date="2021" name="Commun. Biol.">
        <title>The genome of Shorea leprosula (Dipterocarpaceae) highlights the ecological relevance of drought in aseasonal tropical rainforests.</title>
        <authorList>
            <person name="Ng K.K.S."/>
            <person name="Kobayashi M.J."/>
            <person name="Fawcett J.A."/>
            <person name="Hatakeyama M."/>
            <person name="Paape T."/>
            <person name="Ng C.H."/>
            <person name="Ang C.C."/>
            <person name="Tnah L.H."/>
            <person name="Lee C.T."/>
            <person name="Nishiyama T."/>
            <person name="Sese J."/>
            <person name="O'Brien M.J."/>
            <person name="Copetti D."/>
            <person name="Mohd Noor M.I."/>
            <person name="Ong R.C."/>
            <person name="Putra M."/>
            <person name="Sireger I.Z."/>
            <person name="Indrioko S."/>
            <person name="Kosugi Y."/>
            <person name="Izuno A."/>
            <person name="Isagi Y."/>
            <person name="Lee S.L."/>
            <person name="Shimizu K.K."/>
        </authorList>
    </citation>
    <scope>NUCLEOTIDE SEQUENCE [LARGE SCALE GENOMIC DNA]</scope>
    <source>
        <strain evidence="1">214</strain>
    </source>
</reference>